<dbReference type="PANTHER" id="PTHR44147:SF2">
    <property type="entry name" value="DEHYDROGENASE_REDUCTASE SDR FAMILY MEMBER 1"/>
    <property type="match status" value="1"/>
</dbReference>
<dbReference type="InterPro" id="IPR036291">
    <property type="entry name" value="NAD(P)-bd_dom_sf"/>
</dbReference>
<reference evidence="2" key="1">
    <citation type="submission" date="2022-01" db="EMBL/GenBank/DDBJ databases">
        <title>Genome Sequence Resource for Two Populations of Ditylenchus destructor, the Migratory Endoparasitic Phytonematode.</title>
        <authorList>
            <person name="Zhang H."/>
            <person name="Lin R."/>
            <person name="Xie B."/>
        </authorList>
    </citation>
    <scope>NUCLEOTIDE SEQUENCE</scope>
    <source>
        <strain evidence="2">BazhouSP</strain>
    </source>
</reference>
<dbReference type="Pfam" id="PF00106">
    <property type="entry name" value="adh_short"/>
    <property type="match status" value="1"/>
</dbReference>
<keyword evidence="3" id="KW-1185">Reference proteome</keyword>
<proteinExistence type="inferred from homology"/>
<dbReference type="PANTHER" id="PTHR44147">
    <property type="entry name" value="DEHYDROGENASE/REDUCTASE SDR FAMILY MEMBER 1"/>
    <property type="match status" value="1"/>
</dbReference>
<name>A0AAD4N0D5_9BILA</name>
<evidence type="ECO:0000313" key="3">
    <source>
        <dbReference type="Proteomes" id="UP001201812"/>
    </source>
</evidence>
<sequence length="327" mass="35718">MVESRPLKGQVALVTGGSRGIGRGIAIQLGAAGAKVFITGRRPSASYGANQPNLPSLEQTVKEISSRGGEAISIYCDHANSEDVRKLFERVEAECNGNLDILVNNAYSGIPSIINNVGRKFYECEPEFWDDINEVGLRNYYFCAVYAARMMAKQKNGLIVHIGSAGGLQHFFNVPYGVGKAGIDRMAADMAIELKDANVAVVCLWPGIAKTELTAELLKTDVLHKLTGQSKESMDASMKRGESTEFVGKAVVALAGDKKIMKKSGRILLTADLASEYRFRDANGVMPANIRSVRTALELFGFVRLARWIPAFIKIPKFCLHFASYKF</sequence>
<gene>
    <name evidence="2" type="ORF">DdX_09604</name>
</gene>
<comment type="caution">
    <text evidence="2">The sequence shown here is derived from an EMBL/GenBank/DDBJ whole genome shotgun (WGS) entry which is preliminary data.</text>
</comment>
<dbReference type="Proteomes" id="UP001201812">
    <property type="component" value="Unassembled WGS sequence"/>
</dbReference>
<evidence type="ECO:0000313" key="2">
    <source>
        <dbReference type="EMBL" id="KAI1712515.1"/>
    </source>
</evidence>
<dbReference type="PRINTS" id="PR00081">
    <property type="entry name" value="GDHRDH"/>
</dbReference>
<dbReference type="PRINTS" id="PR00080">
    <property type="entry name" value="SDRFAMILY"/>
</dbReference>
<dbReference type="InterPro" id="IPR002347">
    <property type="entry name" value="SDR_fam"/>
</dbReference>
<dbReference type="Gene3D" id="3.40.50.720">
    <property type="entry name" value="NAD(P)-binding Rossmann-like Domain"/>
    <property type="match status" value="1"/>
</dbReference>
<accession>A0AAD4N0D5</accession>
<dbReference type="AlphaFoldDB" id="A0AAD4N0D5"/>
<protein>
    <submittedName>
        <fullName evidence="2">Short chain dehydrogenase domain-containing protein</fullName>
    </submittedName>
</protein>
<dbReference type="EMBL" id="JAKKPZ010000018">
    <property type="protein sequence ID" value="KAI1712515.1"/>
    <property type="molecule type" value="Genomic_DNA"/>
</dbReference>
<dbReference type="SUPFAM" id="SSF51735">
    <property type="entry name" value="NAD(P)-binding Rossmann-fold domains"/>
    <property type="match status" value="1"/>
</dbReference>
<evidence type="ECO:0000256" key="1">
    <source>
        <dbReference type="RuleBase" id="RU000363"/>
    </source>
</evidence>
<comment type="similarity">
    <text evidence="1">Belongs to the short-chain dehydrogenases/reductases (SDR) family.</text>
</comment>
<organism evidence="2 3">
    <name type="scientific">Ditylenchus destructor</name>
    <dbReference type="NCBI Taxonomy" id="166010"/>
    <lineage>
        <taxon>Eukaryota</taxon>
        <taxon>Metazoa</taxon>
        <taxon>Ecdysozoa</taxon>
        <taxon>Nematoda</taxon>
        <taxon>Chromadorea</taxon>
        <taxon>Rhabditida</taxon>
        <taxon>Tylenchina</taxon>
        <taxon>Tylenchomorpha</taxon>
        <taxon>Sphaerularioidea</taxon>
        <taxon>Anguinidae</taxon>
        <taxon>Anguininae</taxon>
        <taxon>Ditylenchus</taxon>
    </lineage>
</organism>